<dbReference type="PANTHER" id="PTHR33055:SF13">
    <property type="entry name" value="TRANSPOSASE"/>
    <property type="match status" value="1"/>
</dbReference>
<comment type="caution">
    <text evidence="2">The sequence shown here is derived from an EMBL/GenBank/DDBJ whole genome shotgun (WGS) entry which is preliminary data.</text>
</comment>
<name>A0A2S7E4H5_9XANT</name>
<evidence type="ECO:0000313" key="2">
    <source>
        <dbReference type="EMBL" id="PPU83703.1"/>
    </source>
</evidence>
<evidence type="ECO:0000313" key="3">
    <source>
        <dbReference type="Proteomes" id="UP000239939"/>
    </source>
</evidence>
<proteinExistence type="predicted"/>
<protein>
    <recommendedName>
        <fullName evidence="1">Transposase IS116/IS110/IS902 C-terminal domain-containing protein</fullName>
    </recommendedName>
</protein>
<reference evidence="3" key="1">
    <citation type="submission" date="2016-08" db="EMBL/GenBank/DDBJ databases">
        <authorList>
            <person name="Merda D."/>
            <person name="Briand M."/>
            <person name="Taghouti G."/>
            <person name="Carrere S."/>
            <person name="Gouzy J."/>
            <person name="Portier P."/>
            <person name="Jacques M.-A."/>
            <person name="Fischer-Le Saux M."/>
        </authorList>
    </citation>
    <scope>NUCLEOTIDE SEQUENCE [LARGE SCALE GENOMIC DNA]</scope>
    <source>
        <strain evidence="3">CFBP1817</strain>
    </source>
</reference>
<accession>A0A2S7E4H5</accession>
<feature type="domain" description="Transposase IS116/IS110/IS902 C-terminal" evidence="1">
    <location>
        <begin position="28"/>
        <end position="99"/>
    </location>
</feature>
<dbReference type="PANTHER" id="PTHR33055">
    <property type="entry name" value="TRANSPOSASE FOR INSERTION SEQUENCE ELEMENT IS1111A"/>
    <property type="match status" value="1"/>
</dbReference>
<dbReference type="InterPro" id="IPR003346">
    <property type="entry name" value="Transposase_20"/>
</dbReference>
<sequence length="101" mass="10771">MAGGPFACFGERTGPGAGVIAAWQARRDLLSEFKGIGEVTILILLASLLELGYLDRKRIAALVGVAPLNRDSGTLRGRRTVWGGCATVRQILYMPTLTALL</sequence>
<dbReference type="AlphaFoldDB" id="A0A2S7E4H5"/>
<dbReference type="Pfam" id="PF02371">
    <property type="entry name" value="Transposase_20"/>
    <property type="match status" value="1"/>
</dbReference>
<dbReference type="GO" id="GO:0004803">
    <property type="term" value="F:transposase activity"/>
    <property type="evidence" value="ECO:0007669"/>
    <property type="project" value="InterPro"/>
</dbReference>
<organism evidence="2 3">
    <name type="scientific">Xanthomonas populi</name>
    <dbReference type="NCBI Taxonomy" id="53414"/>
    <lineage>
        <taxon>Bacteria</taxon>
        <taxon>Pseudomonadati</taxon>
        <taxon>Pseudomonadota</taxon>
        <taxon>Gammaproteobacteria</taxon>
        <taxon>Lysobacterales</taxon>
        <taxon>Lysobacteraceae</taxon>
        <taxon>Xanthomonas</taxon>
    </lineage>
</organism>
<dbReference type="Proteomes" id="UP000239939">
    <property type="component" value="Unassembled WGS sequence"/>
</dbReference>
<dbReference type="EMBL" id="MDEJ01000254">
    <property type="protein sequence ID" value="PPU83703.1"/>
    <property type="molecule type" value="Genomic_DNA"/>
</dbReference>
<dbReference type="InterPro" id="IPR047650">
    <property type="entry name" value="Transpos_IS110"/>
</dbReference>
<keyword evidence="3" id="KW-1185">Reference proteome</keyword>
<evidence type="ECO:0000259" key="1">
    <source>
        <dbReference type="Pfam" id="PF02371"/>
    </source>
</evidence>
<dbReference type="GO" id="GO:0006313">
    <property type="term" value="P:DNA transposition"/>
    <property type="evidence" value="ECO:0007669"/>
    <property type="project" value="InterPro"/>
</dbReference>
<dbReference type="GO" id="GO:0003677">
    <property type="term" value="F:DNA binding"/>
    <property type="evidence" value="ECO:0007669"/>
    <property type="project" value="InterPro"/>
</dbReference>
<gene>
    <name evidence="2" type="ORF">XpopCFBP1817_20200</name>
</gene>